<sequence>MQRRYFSLLIAACAAGLLAACGDGGGNAASAFSADAVANRRAQSLLAQMTLDEKIQMVHGVGMYTSPIAGGAGFIPGIERLGIPDFSTADASSGVNVVNAGATAMPAPLALAASWDGDLARQYGALIGTELRALGFAEGLGAGVNLAREPRNGRTFEYMGEDPLLAGTLSAQRTIGTQQQKVISTIKHLALNNQETNRFTSNSIVDERTMRELYLRAFEVGVKDGQPGNVMCAYNLVNGIKACENPYLMTTVLKNEWGFKGVVQSDWIFAVTDTVRAANAGLDEEQPGSSDDAVGALGLPTYFNQRLKAAIQNGSVPMARLDDMVFRRLRTLYRIGIMDAPPRSGGTIDGASGNALARQVAAQGMVLLKNDAPAGASVGALPLDAAAVKSVVVIGGHADAGVLTGGGSGGSLTQVGNPVPCAQPSAKLPPENLMSACAAYFKSAPLAAIRAKMPNASVTYFDGNDAAAAANAAQNADVALIFATQFTSEHMDLPSLSLPGVASDPANQTYDQNALISAVAARNKRTVVVLENGTAVTMPWLAGVSAVLAAWYPGIQGGAAIADVLFGDVNPSGKLPLSFPVSDSDLPQKQISATDLNVTYSEGLKMGYRWYDAMQIAPLFAFGHGLSYTTFAYSNLQIANDAGGNPTVSFTLKNTGARAGAEVAQIYAQLPLSAGEPPQRLVGWQKVQLAPGESKQLTLVIDNERLAIWDVVGKKWQVRSGDYTLYVGTSSRDGNALKGGLKL</sequence>
<evidence type="ECO:0000256" key="1">
    <source>
        <dbReference type="ARBA" id="ARBA00005336"/>
    </source>
</evidence>
<proteinExistence type="inferred from homology"/>
<evidence type="ECO:0000256" key="3">
    <source>
        <dbReference type="SAM" id="SignalP"/>
    </source>
</evidence>
<dbReference type="PANTHER" id="PTHR42715">
    <property type="entry name" value="BETA-GLUCOSIDASE"/>
    <property type="match status" value="1"/>
</dbReference>
<dbReference type="Pfam" id="PF14310">
    <property type="entry name" value="Fn3-like"/>
    <property type="match status" value="1"/>
</dbReference>
<accession>A0ABW0M913</accession>
<dbReference type="Proteomes" id="UP001596045">
    <property type="component" value="Unassembled WGS sequence"/>
</dbReference>
<dbReference type="RefSeq" id="WP_378995672.1">
    <property type="nucleotide sequence ID" value="NZ_JBHSMT010000008.1"/>
</dbReference>
<gene>
    <name evidence="5" type="ORF">ACFPM8_05240</name>
</gene>
<evidence type="ECO:0000313" key="5">
    <source>
        <dbReference type="EMBL" id="MFC5473356.1"/>
    </source>
</evidence>
<keyword evidence="6" id="KW-1185">Reference proteome</keyword>
<evidence type="ECO:0000313" key="6">
    <source>
        <dbReference type="Proteomes" id="UP001596045"/>
    </source>
</evidence>
<feature type="signal peptide" evidence="3">
    <location>
        <begin position="1"/>
        <end position="19"/>
    </location>
</feature>
<dbReference type="Pfam" id="PF00933">
    <property type="entry name" value="Glyco_hydro_3"/>
    <property type="match status" value="1"/>
</dbReference>
<dbReference type="InterPro" id="IPR026891">
    <property type="entry name" value="Fn3-like"/>
</dbReference>
<evidence type="ECO:0000259" key="4">
    <source>
        <dbReference type="SMART" id="SM01217"/>
    </source>
</evidence>
<dbReference type="Gene3D" id="3.40.50.1700">
    <property type="entry name" value="Glycoside hydrolase family 3 C-terminal domain"/>
    <property type="match status" value="1"/>
</dbReference>
<dbReference type="InterPro" id="IPR050288">
    <property type="entry name" value="Cellulose_deg_GH3"/>
</dbReference>
<dbReference type="EMBL" id="JBHSMT010000008">
    <property type="protein sequence ID" value="MFC5473356.1"/>
    <property type="molecule type" value="Genomic_DNA"/>
</dbReference>
<keyword evidence="2" id="KW-0378">Hydrolase</keyword>
<comment type="caution">
    <text evidence="5">The sequence shown here is derived from an EMBL/GenBank/DDBJ whole genome shotgun (WGS) entry which is preliminary data.</text>
</comment>
<name>A0ABW0M913_9BURK</name>
<dbReference type="PROSITE" id="PS51257">
    <property type="entry name" value="PROKAR_LIPOPROTEIN"/>
    <property type="match status" value="1"/>
</dbReference>
<dbReference type="InterPro" id="IPR002772">
    <property type="entry name" value="Glyco_hydro_3_C"/>
</dbReference>
<organism evidence="5 6">
    <name type="scientific">Paraherbaspirillum soli</name>
    <dbReference type="NCBI Taxonomy" id="631222"/>
    <lineage>
        <taxon>Bacteria</taxon>
        <taxon>Pseudomonadati</taxon>
        <taxon>Pseudomonadota</taxon>
        <taxon>Betaproteobacteria</taxon>
        <taxon>Burkholderiales</taxon>
        <taxon>Oxalobacteraceae</taxon>
        <taxon>Paraherbaspirillum</taxon>
    </lineage>
</organism>
<dbReference type="Gene3D" id="2.60.40.10">
    <property type="entry name" value="Immunoglobulins"/>
    <property type="match status" value="1"/>
</dbReference>
<comment type="similarity">
    <text evidence="1">Belongs to the glycosyl hydrolase 3 family.</text>
</comment>
<dbReference type="SMART" id="SM01217">
    <property type="entry name" value="Fn3_like"/>
    <property type="match status" value="1"/>
</dbReference>
<dbReference type="Gene3D" id="3.20.20.300">
    <property type="entry name" value="Glycoside hydrolase, family 3, N-terminal domain"/>
    <property type="match status" value="1"/>
</dbReference>
<dbReference type="PANTHER" id="PTHR42715:SF10">
    <property type="entry name" value="BETA-GLUCOSIDASE"/>
    <property type="match status" value="1"/>
</dbReference>
<feature type="chain" id="PRO_5046674651" evidence="3">
    <location>
        <begin position="20"/>
        <end position="743"/>
    </location>
</feature>
<dbReference type="InterPro" id="IPR036962">
    <property type="entry name" value="Glyco_hydro_3_N_sf"/>
</dbReference>
<reference evidence="6" key="1">
    <citation type="journal article" date="2019" name="Int. J. Syst. Evol. Microbiol.">
        <title>The Global Catalogue of Microorganisms (GCM) 10K type strain sequencing project: providing services to taxonomists for standard genome sequencing and annotation.</title>
        <authorList>
            <consortium name="The Broad Institute Genomics Platform"/>
            <consortium name="The Broad Institute Genome Sequencing Center for Infectious Disease"/>
            <person name="Wu L."/>
            <person name="Ma J."/>
        </authorList>
    </citation>
    <scope>NUCLEOTIDE SEQUENCE [LARGE SCALE GENOMIC DNA]</scope>
    <source>
        <strain evidence="6">JCM 17066</strain>
    </source>
</reference>
<dbReference type="InterPro" id="IPR036881">
    <property type="entry name" value="Glyco_hydro_3_C_sf"/>
</dbReference>
<evidence type="ECO:0000256" key="2">
    <source>
        <dbReference type="ARBA" id="ARBA00022801"/>
    </source>
</evidence>
<dbReference type="PRINTS" id="PR00133">
    <property type="entry name" value="GLHYDRLASE3"/>
</dbReference>
<feature type="domain" description="Fibronectin type III-like" evidence="4">
    <location>
        <begin position="662"/>
        <end position="731"/>
    </location>
</feature>
<dbReference type="SUPFAM" id="SSF52279">
    <property type="entry name" value="Beta-D-glucan exohydrolase, C-terminal domain"/>
    <property type="match status" value="1"/>
</dbReference>
<dbReference type="InterPro" id="IPR013783">
    <property type="entry name" value="Ig-like_fold"/>
</dbReference>
<keyword evidence="3" id="KW-0732">Signal</keyword>
<dbReference type="Pfam" id="PF01915">
    <property type="entry name" value="Glyco_hydro_3_C"/>
    <property type="match status" value="1"/>
</dbReference>
<protein>
    <submittedName>
        <fullName evidence="5">Beta-glucosidase</fullName>
    </submittedName>
</protein>
<dbReference type="SUPFAM" id="SSF51445">
    <property type="entry name" value="(Trans)glycosidases"/>
    <property type="match status" value="1"/>
</dbReference>
<dbReference type="InterPro" id="IPR017853">
    <property type="entry name" value="GH"/>
</dbReference>
<dbReference type="InterPro" id="IPR001764">
    <property type="entry name" value="Glyco_hydro_3_N"/>
</dbReference>